<gene>
    <name evidence="5" type="ORF">AB5L97_04370</name>
</gene>
<dbReference type="SUPFAM" id="SSF53822">
    <property type="entry name" value="Periplasmic binding protein-like I"/>
    <property type="match status" value="1"/>
</dbReference>
<dbReference type="PANTHER" id="PTHR30483">
    <property type="entry name" value="LEUCINE-SPECIFIC-BINDING PROTEIN"/>
    <property type="match status" value="1"/>
</dbReference>
<dbReference type="RefSeq" id="WP_369046606.1">
    <property type="nucleotide sequence ID" value="NZ_CP163302.1"/>
</dbReference>
<protein>
    <submittedName>
        <fullName evidence="5">ABC transporter substrate-binding protein</fullName>
    </submittedName>
</protein>
<evidence type="ECO:0000256" key="2">
    <source>
        <dbReference type="ARBA" id="ARBA00022729"/>
    </source>
</evidence>
<dbReference type="Pfam" id="PF13458">
    <property type="entry name" value="Peripla_BP_6"/>
    <property type="match status" value="1"/>
</dbReference>
<feature type="signal peptide" evidence="3">
    <location>
        <begin position="1"/>
        <end position="26"/>
    </location>
</feature>
<accession>A0AB39L7W7</accession>
<comment type="similarity">
    <text evidence="1">Belongs to the leucine-binding protein family.</text>
</comment>
<name>A0AB39L7W7_9MICC</name>
<evidence type="ECO:0000313" key="5">
    <source>
        <dbReference type="EMBL" id="XDP46254.1"/>
    </source>
</evidence>
<feature type="domain" description="Leucine-binding protein" evidence="4">
    <location>
        <begin position="44"/>
        <end position="346"/>
    </location>
</feature>
<evidence type="ECO:0000256" key="3">
    <source>
        <dbReference type="SAM" id="SignalP"/>
    </source>
</evidence>
<dbReference type="InterPro" id="IPR028082">
    <property type="entry name" value="Peripla_BP_I"/>
</dbReference>
<proteinExistence type="inferred from homology"/>
<keyword evidence="2 3" id="KW-0732">Signal</keyword>
<dbReference type="InterPro" id="IPR028081">
    <property type="entry name" value="Leu-bd"/>
</dbReference>
<organism evidence="5">
    <name type="scientific">Sinomonas puerhi</name>
    <dbReference type="NCBI Taxonomy" id="3238584"/>
    <lineage>
        <taxon>Bacteria</taxon>
        <taxon>Bacillati</taxon>
        <taxon>Actinomycetota</taxon>
        <taxon>Actinomycetes</taxon>
        <taxon>Micrococcales</taxon>
        <taxon>Micrococcaceae</taxon>
        <taxon>Sinomonas</taxon>
    </lineage>
</organism>
<dbReference type="Gene3D" id="3.40.50.2300">
    <property type="match status" value="2"/>
</dbReference>
<feature type="chain" id="PRO_5044332629" evidence="3">
    <location>
        <begin position="27"/>
        <end position="413"/>
    </location>
</feature>
<dbReference type="PROSITE" id="PS51257">
    <property type="entry name" value="PROKAR_LIPOPROTEIN"/>
    <property type="match status" value="1"/>
</dbReference>
<evidence type="ECO:0000259" key="4">
    <source>
        <dbReference type="Pfam" id="PF13458"/>
    </source>
</evidence>
<evidence type="ECO:0000256" key="1">
    <source>
        <dbReference type="ARBA" id="ARBA00010062"/>
    </source>
</evidence>
<dbReference type="AlphaFoldDB" id="A0AB39L7W7"/>
<dbReference type="KEGG" id="spue:AB5L97_04370"/>
<dbReference type="PANTHER" id="PTHR30483:SF6">
    <property type="entry name" value="PERIPLASMIC BINDING PROTEIN OF ABC TRANSPORTER FOR NATURAL AMINO ACIDS"/>
    <property type="match status" value="1"/>
</dbReference>
<dbReference type="InterPro" id="IPR051010">
    <property type="entry name" value="BCAA_transport"/>
</dbReference>
<dbReference type="EMBL" id="CP163302">
    <property type="protein sequence ID" value="XDP46254.1"/>
    <property type="molecule type" value="Genomic_DNA"/>
</dbReference>
<sequence>MQVRGSRRLLGAVVLASGLALTSCTATPDARSATPAASGDGVLRLGLLLDSTGDSQYLNDAQRAAVVLAVQQANAAGGFAGKPVELLPAEIGTDTATGARNLAKAGADAVIGTTDSSRAPKAIDVLSTAKIPLISPANASAALSTYRSGGFYFRTAAPEGAEGAALIELARHSGAKSVAILRQAGGKAEADAASASARAAGLTESGSAEFTGTAIGSAAAGAKGADAVVVIAQGDGQPILAAAADAGIAGSKLLLSSGLIGHYGSTLANRALEGTRAVVPGVFPTPEFQSALLEHSPGLKDLTFAAEAYDAASLAVLAAGEAKDDGGASIAAKLTGVSGGTVPGRNPMEAREKCTGLPDCLARQARGATVDYDGMSGPIAFDSHGDITTARFLEFDFGADNQPHRVGEVTVAR</sequence>
<reference evidence="5" key="1">
    <citation type="submission" date="2024-07" db="EMBL/GenBank/DDBJ databases">
        <authorList>
            <person name="fu j."/>
        </authorList>
    </citation>
    <scope>NUCLEOTIDE SEQUENCE</scope>
    <source>
        <strain evidence="5">P10A9</strain>
    </source>
</reference>